<dbReference type="InterPro" id="IPR036259">
    <property type="entry name" value="MFS_trans_sf"/>
</dbReference>
<keyword evidence="5 6" id="KW-0472">Membrane</keyword>
<feature type="transmembrane region" description="Helical" evidence="6">
    <location>
        <begin position="350"/>
        <end position="375"/>
    </location>
</feature>
<evidence type="ECO:0000256" key="2">
    <source>
        <dbReference type="ARBA" id="ARBA00022448"/>
    </source>
</evidence>
<feature type="transmembrane region" description="Helical" evidence="6">
    <location>
        <begin position="387"/>
        <end position="408"/>
    </location>
</feature>
<proteinExistence type="predicted"/>
<dbReference type="GO" id="GO:0022857">
    <property type="term" value="F:transmembrane transporter activity"/>
    <property type="evidence" value="ECO:0007669"/>
    <property type="project" value="InterPro"/>
</dbReference>
<evidence type="ECO:0000256" key="4">
    <source>
        <dbReference type="ARBA" id="ARBA00022989"/>
    </source>
</evidence>
<sequence>MEPKMDVLTAIKKSPISRYQYKVLAACLLVITIDGFDVFVMGFVLPHLPDGFFDGNAEKGYLLSAGLAGMAVGSIFLAPLADRIGRRRLILWGLVINLAGLVASAMSPNVEALIAARFVTGIGIGGMAASLIVLVQEMSSEKRRNTIMGVYSIGFPLGSLVGGGIGALLVAAFDGAWQVMFVFGAIITAGAVVVTVAMIPESVDFLINRNTPEADARIRSFVAKLNNPTIDPNARPALAPVVENNASVRGLFAGGTYYRTLLTWVMYSCLMSAFYFANTWTPQLVKESSGSADLGTTAGLILSFGGLVGALVFGAWTLKISAGRLLWTSMAIAAVAILAFASLFGHPGIAIALTVAVGLFTYIAITAAAAVVPFLYPVGVRSTAIGWMLGIGRLFSISAPIAVGYALAVFAPQTLYYFSAVPMAVGAVATYLLWKHTRGESAPTTAVAESISGHPPFVKEG</sequence>
<keyword evidence="4 6" id="KW-1133">Transmembrane helix</keyword>
<name>A0A177YMW3_9NOCA</name>
<evidence type="ECO:0000256" key="3">
    <source>
        <dbReference type="ARBA" id="ARBA00022692"/>
    </source>
</evidence>
<feature type="transmembrane region" description="Helical" evidence="6">
    <location>
        <begin position="147"/>
        <end position="173"/>
    </location>
</feature>
<keyword evidence="3 6" id="KW-0812">Transmembrane</keyword>
<dbReference type="Pfam" id="PF07690">
    <property type="entry name" value="MFS_1"/>
    <property type="match status" value="1"/>
</dbReference>
<evidence type="ECO:0000256" key="1">
    <source>
        <dbReference type="ARBA" id="ARBA00004651"/>
    </source>
</evidence>
<evidence type="ECO:0000259" key="7">
    <source>
        <dbReference type="PROSITE" id="PS50850"/>
    </source>
</evidence>
<dbReference type="Gene3D" id="1.20.1250.20">
    <property type="entry name" value="MFS general substrate transporter like domains"/>
    <property type="match status" value="1"/>
</dbReference>
<dbReference type="Proteomes" id="UP000077519">
    <property type="component" value="Unassembled WGS sequence"/>
</dbReference>
<dbReference type="EMBL" id="LVHI01000004">
    <property type="protein sequence ID" value="OAK56368.1"/>
    <property type="molecule type" value="Genomic_DNA"/>
</dbReference>
<feature type="domain" description="Major facilitator superfamily (MFS) profile" evidence="7">
    <location>
        <begin position="23"/>
        <end position="438"/>
    </location>
</feature>
<dbReference type="PROSITE" id="PS00217">
    <property type="entry name" value="SUGAR_TRANSPORT_2"/>
    <property type="match status" value="1"/>
</dbReference>
<accession>A0A177YMW3</accession>
<organism evidence="8 9">
    <name type="scientific">Rhodococcoides kyotonense</name>
    <dbReference type="NCBI Taxonomy" id="398843"/>
    <lineage>
        <taxon>Bacteria</taxon>
        <taxon>Bacillati</taxon>
        <taxon>Actinomycetota</taxon>
        <taxon>Actinomycetes</taxon>
        <taxon>Mycobacteriales</taxon>
        <taxon>Nocardiaceae</taxon>
        <taxon>Rhodococcoides</taxon>
    </lineage>
</organism>
<evidence type="ECO:0000313" key="8">
    <source>
        <dbReference type="EMBL" id="OAK56368.1"/>
    </source>
</evidence>
<dbReference type="PROSITE" id="PS50850">
    <property type="entry name" value="MFS"/>
    <property type="match status" value="1"/>
</dbReference>
<feature type="transmembrane region" description="Helical" evidence="6">
    <location>
        <begin position="297"/>
        <end position="318"/>
    </location>
</feature>
<dbReference type="GO" id="GO:0005886">
    <property type="term" value="C:plasma membrane"/>
    <property type="evidence" value="ECO:0007669"/>
    <property type="project" value="UniProtKB-SubCell"/>
</dbReference>
<feature type="transmembrane region" description="Helical" evidence="6">
    <location>
        <begin position="60"/>
        <end position="77"/>
    </location>
</feature>
<evidence type="ECO:0000313" key="9">
    <source>
        <dbReference type="Proteomes" id="UP000077519"/>
    </source>
</evidence>
<dbReference type="PROSITE" id="PS00216">
    <property type="entry name" value="SUGAR_TRANSPORT_1"/>
    <property type="match status" value="1"/>
</dbReference>
<comment type="subcellular location">
    <subcellularLocation>
        <location evidence="1">Cell membrane</location>
        <topology evidence="1">Multi-pass membrane protein</topology>
    </subcellularLocation>
</comment>
<keyword evidence="9" id="KW-1185">Reference proteome</keyword>
<gene>
    <name evidence="8" type="ORF">A3K89_16160</name>
</gene>
<dbReference type="SUPFAM" id="SSF103473">
    <property type="entry name" value="MFS general substrate transporter"/>
    <property type="match status" value="1"/>
</dbReference>
<feature type="transmembrane region" description="Helical" evidence="6">
    <location>
        <begin position="21"/>
        <end position="48"/>
    </location>
</feature>
<dbReference type="AlphaFoldDB" id="A0A177YMW3"/>
<protein>
    <submittedName>
        <fullName evidence="8">Sugar (And other) transporter family protein</fullName>
    </submittedName>
</protein>
<keyword evidence="2" id="KW-0813">Transport</keyword>
<feature type="transmembrane region" description="Helical" evidence="6">
    <location>
        <begin position="414"/>
        <end position="434"/>
    </location>
</feature>
<comment type="caution">
    <text evidence="8">The sequence shown here is derived from an EMBL/GenBank/DDBJ whole genome shotgun (WGS) entry which is preliminary data.</text>
</comment>
<evidence type="ECO:0000256" key="6">
    <source>
        <dbReference type="SAM" id="Phobius"/>
    </source>
</evidence>
<feature type="transmembrane region" description="Helical" evidence="6">
    <location>
        <begin position="179"/>
        <end position="199"/>
    </location>
</feature>
<feature type="transmembrane region" description="Helical" evidence="6">
    <location>
        <begin position="325"/>
        <end position="344"/>
    </location>
</feature>
<reference evidence="8 9" key="1">
    <citation type="submission" date="2016-03" db="EMBL/GenBank/DDBJ databases">
        <title>Genome sequence of Rhodococcus kyotonensis KB10.</title>
        <authorList>
            <person name="Jeong H."/>
            <person name="Hong C.E."/>
            <person name="Jo S.H."/>
            <person name="Park J.M."/>
        </authorList>
    </citation>
    <scope>NUCLEOTIDE SEQUENCE [LARGE SCALE GENOMIC DNA]</scope>
    <source>
        <strain evidence="8 9">KB10</strain>
    </source>
</reference>
<dbReference type="InterPro" id="IPR011701">
    <property type="entry name" value="MFS"/>
</dbReference>
<evidence type="ECO:0000256" key="5">
    <source>
        <dbReference type="ARBA" id="ARBA00023136"/>
    </source>
</evidence>
<feature type="transmembrane region" description="Helical" evidence="6">
    <location>
        <begin position="112"/>
        <end position="135"/>
    </location>
</feature>
<dbReference type="InterPro" id="IPR005829">
    <property type="entry name" value="Sugar_transporter_CS"/>
</dbReference>
<feature type="transmembrane region" description="Helical" evidence="6">
    <location>
        <begin position="257"/>
        <end position="277"/>
    </location>
</feature>
<dbReference type="RefSeq" id="WP_240931025.1">
    <property type="nucleotide sequence ID" value="NZ_LVHI01000004.1"/>
</dbReference>
<dbReference type="PANTHER" id="PTHR23511:SF34">
    <property type="entry name" value="SYNAPTIC VESICLE GLYCOPROTEIN 2"/>
    <property type="match status" value="1"/>
</dbReference>
<dbReference type="InterPro" id="IPR020846">
    <property type="entry name" value="MFS_dom"/>
</dbReference>
<dbReference type="PANTHER" id="PTHR23511">
    <property type="entry name" value="SYNAPTIC VESICLE GLYCOPROTEIN 2"/>
    <property type="match status" value="1"/>
</dbReference>
<feature type="transmembrane region" description="Helical" evidence="6">
    <location>
        <begin position="89"/>
        <end position="106"/>
    </location>
</feature>